<evidence type="ECO:0000313" key="2">
    <source>
        <dbReference type="Proteomes" id="UP000294546"/>
    </source>
</evidence>
<dbReference type="Proteomes" id="UP000294546">
    <property type="component" value="Unassembled WGS sequence"/>
</dbReference>
<dbReference type="EMBL" id="SMFU01000015">
    <property type="protein sequence ID" value="TCK02314.1"/>
    <property type="molecule type" value="Genomic_DNA"/>
</dbReference>
<proteinExistence type="predicted"/>
<keyword evidence="2" id="KW-1185">Reference proteome</keyword>
<organism evidence="1 2">
    <name type="scientific">Marinobacterium mangrovicola</name>
    <dbReference type="NCBI Taxonomy" id="1476959"/>
    <lineage>
        <taxon>Bacteria</taxon>
        <taxon>Pseudomonadati</taxon>
        <taxon>Pseudomonadota</taxon>
        <taxon>Gammaproteobacteria</taxon>
        <taxon>Oceanospirillales</taxon>
        <taxon>Oceanospirillaceae</taxon>
        <taxon>Marinobacterium</taxon>
    </lineage>
</organism>
<evidence type="ECO:0000313" key="1">
    <source>
        <dbReference type="EMBL" id="TCK02314.1"/>
    </source>
</evidence>
<dbReference type="AlphaFoldDB" id="A0A4R1G3S6"/>
<gene>
    <name evidence="1" type="ORF">CLV83_4497</name>
</gene>
<dbReference type="RefSeq" id="WP_132298091.1">
    <property type="nucleotide sequence ID" value="NZ_SMFU01000015.1"/>
</dbReference>
<evidence type="ECO:0008006" key="3">
    <source>
        <dbReference type="Google" id="ProtNLM"/>
    </source>
</evidence>
<name>A0A4R1G3S6_9GAMM</name>
<sequence>MSVYDLNVNAPSLQHPFNQADKAEKQRPQWQQALVQRFEEWKYRRSLVKLLDLDNAILEDMGTNRGELIAALDLPLTQNASKALAQWRAERKITG</sequence>
<comment type="caution">
    <text evidence="1">The sequence shown here is derived from an EMBL/GenBank/DDBJ whole genome shotgun (WGS) entry which is preliminary data.</text>
</comment>
<protein>
    <recommendedName>
        <fullName evidence="3">DUF1127 domain-containing protein</fullName>
    </recommendedName>
</protein>
<reference evidence="1 2" key="1">
    <citation type="submission" date="2019-03" db="EMBL/GenBank/DDBJ databases">
        <title>Genomic Encyclopedia of Archaeal and Bacterial Type Strains, Phase II (KMG-II): from individual species to whole genera.</title>
        <authorList>
            <person name="Goeker M."/>
        </authorList>
    </citation>
    <scope>NUCLEOTIDE SEQUENCE [LARGE SCALE GENOMIC DNA]</scope>
    <source>
        <strain evidence="1 2">DSM 27697</strain>
    </source>
</reference>
<dbReference type="OrthoDB" id="6173366at2"/>
<accession>A0A4R1G3S6</accession>